<dbReference type="InterPro" id="IPR005215">
    <property type="entry name" value="Trig_fac"/>
</dbReference>
<evidence type="ECO:0000256" key="9">
    <source>
        <dbReference type="ARBA" id="ARBA00023306"/>
    </source>
</evidence>
<keyword evidence="11" id="KW-0963">Cytoplasm</keyword>
<evidence type="ECO:0000256" key="11">
    <source>
        <dbReference type="HAMAP-Rule" id="MF_00303"/>
    </source>
</evidence>
<gene>
    <name evidence="11" type="primary">tig</name>
    <name evidence="15" type="ordered locus">CAP2UW1_2269</name>
</gene>
<dbReference type="HOGENOM" id="CLU_033058_2_0_4"/>
<dbReference type="OrthoDB" id="9767721at2"/>
<comment type="catalytic activity">
    <reaction evidence="1 11 12">
        <text>[protein]-peptidylproline (omega=180) = [protein]-peptidylproline (omega=0)</text>
        <dbReference type="Rhea" id="RHEA:16237"/>
        <dbReference type="Rhea" id="RHEA-COMP:10747"/>
        <dbReference type="Rhea" id="RHEA-COMP:10748"/>
        <dbReference type="ChEBI" id="CHEBI:83833"/>
        <dbReference type="ChEBI" id="CHEBI:83834"/>
        <dbReference type="EC" id="5.2.1.8"/>
    </reaction>
</comment>
<dbReference type="Gene3D" id="3.30.70.1050">
    <property type="entry name" value="Trigger factor ribosome-binding domain"/>
    <property type="match status" value="1"/>
</dbReference>
<dbReference type="Pfam" id="PF00254">
    <property type="entry name" value="FKBP_C"/>
    <property type="match status" value="1"/>
</dbReference>
<dbReference type="PIRSF" id="PIRSF003095">
    <property type="entry name" value="Trigger_factor"/>
    <property type="match status" value="1"/>
</dbReference>
<evidence type="ECO:0000256" key="1">
    <source>
        <dbReference type="ARBA" id="ARBA00000971"/>
    </source>
</evidence>
<comment type="subcellular location">
    <subcellularLocation>
        <location evidence="11">Cytoplasm</location>
    </subcellularLocation>
    <text evidence="11">About half TF is bound to the ribosome near the polypeptide exit tunnel while the other half is free in the cytoplasm.</text>
</comment>
<organism evidence="15">
    <name type="scientific">Accumulibacter regalis</name>
    <dbReference type="NCBI Taxonomy" id="522306"/>
    <lineage>
        <taxon>Bacteria</taxon>
        <taxon>Pseudomonadati</taxon>
        <taxon>Pseudomonadota</taxon>
        <taxon>Betaproteobacteria</taxon>
        <taxon>Candidatus Accumulibacter</taxon>
    </lineage>
</organism>
<keyword evidence="7 11" id="KW-0143">Chaperone</keyword>
<dbReference type="Gene3D" id="1.10.3120.10">
    <property type="entry name" value="Trigger factor, C-terminal domain"/>
    <property type="match status" value="1"/>
</dbReference>
<keyword evidence="9 11" id="KW-0131">Cell cycle</keyword>
<dbReference type="Pfam" id="PF05697">
    <property type="entry name" value="Trigger_N"/>
    <property type="match status" value="1"/>
</dbReference>
<dbReference type="HAMAP" id="MF_00303">
    <property type="entry name" value="Trigger_factor_Tig"/>
    <property type="match status" value="1"/>
</dbReference>
<dbReference type="Gene3D" id="3.10.50.40">
    <property type="match status" value="1"/>
</dbReference>
<dbReference type="EMBL" id="CP001715">
    <property type="protein sequence ID" value="ACV35560.1"/>
    <property type="molecule type" value="Genomic_DNA"/>
</dbReference>
<dbReference type="EC" id="5.2.1.8" evidence="3 11"/>
<dbReference type="PROSITE" id="PS50059">
    <property type="entry name" value="FKBP_PPIASE"/>
    <property type="match status" value="1"/>
</dbReference>
<dbReference type="AlphaFoldDB" id="C7RPX4"/>
<dbReference type="GO" id="GO:0005737">
    <property type="term" value="C:cytoplasm"/>
    <property type="evidence" value="ECO:0007669"/>
    <property type="project" value="UniProtKB-SubCell"/>
</dbReference>
<evidence type="ECO:0000256" key="4">
    <source>
        <dbReference type="ARBA" id="ARBA00016902"/>
    </source>
</evidence>
<dbReference type="GO" id="GO:0015031">
    <property type="term" value="P:protein transport"/>
    <property type="evidence" value="ECO:0007669"/>
    <property type="project" value="UniProtKB-UniRule"/>
</dbReference>
<reference evidence="15" key="1">
    <citation type="submission" date="2009-08" db="EMBL/GenBank/DDBJ databases">
        <authorList>
            <consortium name="US DOE Joint Genome Institute"/>
            <person name="Lucas S."/>
            <person name="Copeland A."/>
            <person name="Lapidus A."/>
            <person name="Glavina del Rio T."/>
            <person name="Dalin E."/>
            <person name="Tice H."/>
            <person name="Bruce D."/>
            <person name="Barry K."/>
            <person name="Pitluck S."/>
            <person name="Lowry S."/>
            <person name="Larimer F."/>
            <person name="Land M."/>
            <person name="Hauser L."/>
            <person name="Kyrpides N."/>
            <person name="Ivanova N."/>
            <person name="McMahon K.D."/>
            <person name="Hugenholtz P."/>
        </authorList>
    </citation>
    <scope>NUCLEOTIDE SEQUENCE</scope>
    <source>
        <strain evidence="15">UW-1</strain>
    </source>
</reference>
<dbReference type="InterPro" id="IPR001179">
    <property type="entry name" value="PPIase_FKBP_dom"/>
</dbReference>
<dbReference type="FunFam" id="3.10.50.40:FF:000001">
    <property type="entry name" value="Trigger factor"/>
    <property type="match status" value="1"/>
</dbReference>
<dbReference type="SUPFAM" id="SSF102735">
    <property type="entry name" value="Trigger factor ribosome-binding domain"/>
    <property type="match status" value="1"/>
</dbReference>
<dbReference type="InterPro" id="IPR027304">
    <property type="entry name" value="Trigger_fact/SurA_dom_sf"/>
</dbReference>
<evidence type="ECO:0000256" key="12">
    <source>
        <dbReference type="PROSITE-ProRule" id="PRU00277"/>
    </source>
</evidence>
<proteinExistence type="inferred from homology"/>
<keyword evidence="8 11" id="KW-0413">Isomerase</keyword>
<dbReference type="GO" id="GO:0006457">
    <property type="term" value="P:protein folding"/>
    <property type="evidence" value="ECO:0007669"/>
    <property type="project" value="UniProtKB-UniRule"/>
</dbReference>
<dbReference type="eggNOG" id="COG0544">
    <property type="taxonomic scope" value="Bacteria"/>
</dbReference>
<dbReference type="InterPro" id="IPR037041">
    <property type="entry name" value="Trigger_fac_C_sf"/>
</dbReference>
<feature type="domain" description="PPIase FKBP-type" evidence="14">
    <location>
        <begin position="173"/>
        <end position="233"/>
    </location>
</feature>
<name>C7RPX4_ACCRE</name>
<evidence type="ECO:0000256" key="3">
    <source>
        <dbReference type="ARBA" id="ARBA00013194"/>
    </source>
</evidence>
<dbReference type="SUPFAM" id="SSF54534">
    <property type="entry name" value="FKBP-like"/>
    <property type="match status" value="1"/>
</dbReference>
<protein>
    <recommendedName>
        <fullName evidence="4 11">Trigger factor</fullName>
        <shortName evidence="11">TF</shortName>
        <ecNumber evidence="3 11">5.2.1.8</ecNumber>
    </recommendedName>
    <alternativeName>
        <fullName evidence="10 11">PPIase</fullName>
    </alternativeName>
</protein>
<comment type="function">
    <text evidence="11">Involved in protein export. Acts as a chaperone by maintaining the newly synthesized protein in an open conformation. Functions as a peptidyl-prolyl cis-trans isomerase.</text>
</comment>
<evidence type="ECO:0000256" key="10">
    <source>
        <dbReference type="ARBA" id="ARBA00029986"/>
    </source>
</evidence>
<dbReference type="NCBIfam" id="TIGR00115">
    <property type="entry name" value="tig"/>
    <property type="match status" value="1"/>
</dbReference>
<sequence length="446" mass="49108">METNAVNSDAPAMDSDAPATNALERRLDLSVDLAELDKEVDQRLKRLGKNMKMAGFRPGKVPAGIVRQQHGEQARHEALGDALGRLFSEAITAQQLRVAGGPRIESRNTGSTTHIEFSAVFEVYPEIALNDLTGVTIERPLLEVGPAEIDGTIEILRKQRVRYEPVDRAAATADRVTIDFLGKKAGEPFPGGQGTDYRFVLGEGKMLSDFENAVIGTSAGESKSFEMTFPAEYFAKDLAGQSVTFDITVKEVGAPILPEADADFAKGLGVEDGDIVKMRAEIEANLKREVKRRLQAKVTGQVMDSLLQANPIDVPSALVDREVERLMQVARQDMEQRGMKVKDLPMQPEWFADQARRRVSLGLIMAEVVRVHGLEAKPQQVRAMVVDAAQSYEHPEEVVRWYYAQPERLAEFEGAAVEANVVDWVLTQVQGVEKPVAFGELMGQNP</sequence>
<accession>C7RPX4</accession>
<dbReference type="SUPFAM" id="SSF109998">
    <property type="entry name" value="Triger factor/SurA peptide-binding domain-like"/>
    <property type="match status" value="1"/>
</dbReference>
<evidence type="ECO:0000256" key="8">
    <source>
        <dbReference type="ARBA" id="ARBA00023235"/>
    </source>
</evidence>
<dbReference type="GO" id="GO:0051301">
    <property type="term" value="P:cell division"/>
    <property type="evidence" value="ECO:0007669"/>
    <property type="project" value="UniProtKB-KW"/>
</dbReference>
<evidence type="ECO:0000256" key="5">
    <source>
        <dbReference type="ARBA" id="ARBA00022618"/>
    </source>
</evidence>
<evidence type="ECO:0000313" key="15">
    <source>
        <dbReference type="EMBL" id="ACV35560.1"/>
    </source>
</evidence>
<keyword evidence="5 11" id="KW-0132">Cell division</keyword>
<evidence type="ECO:0000256" key="13">
    <source>
        <dbReference type="RuleBase" id="RU003914"/>
    </source>
</evidence>
<dbReference type="STRING" id="522306.CAP2UW1_2269"/>
<evidence type="ECO:0000256" key="2">
    <source>
        <dbReference type="ARBA" id="ARBA00005464"/>
    </source>
</evidence>
<dbReference type="KEGG" id="app:CAP2UW1_2269"/>
<dbReference type="GO" id="GO:0003755">
    <property type="term" value="F:peptidyl-prolyl cis-trans isomerase activity"/>
    <property type="evidence" value="ECO:0007669"/>
    <property type="project" value="UniProtKB-UniRule"/>
</dbReference>
<reference evidence="15" key="2">
    <citation type="submission" date="2009-09" db="EMBL/GenBank/DDBJ databases">
        <title>Complete sequence of chromosome of Candidatus Accumulibacter phosphatis clade IIA str. UW-1.</title>
        <authorList>
            <consortium name="US DOE Joint Genome Institute"/>
            <person name="Martin H.G."/>
            <person name="Ivanova N."/>
            <person name="Kunin V."/>
            <person name="Warnecke F."/>
            <person name="Barry K."/>
            <person name="He S."/>
            <person name="Salamov A."/>
            <person name="Szeto E."/>
            <person name="Dalin E."/>
            <person name="Pangilinan J.L."/>
            <person name="Lapidus A."/>
            <person name="Lowry S."/>
            <person name="Kyrpides N.C."/>
            <person name="McMahon K.D."/>
            <person name="Hugenholtz P."/>
        </authorList>
    </citation>
    <scope>NUCLEOTIDE SEQUENCE [LARGE SCALE GENOMIC DNA]</scope>
    <source>
        <strain evidence="15">UW-1</strain>
    </source>
</reference>
<comment type="domain">
    <text evidence="11">Consists of 3 domains; the N-terminus binds the ribosome, the middle domain has PPIase activity, while the C-terminus has intrinsic chaperone activity on its own.</text>
</comment>
<dbReference type="InterPro" id="IPR008881">
    <property type="entry name" value="Trigger_fac_ribosome-bd_bac"/>
</dbReference>
<dbReference type="Pfam" id="PF05698">
    <property type="entry name" value="Trigger_C"/>
    <property type="match status" value="1"/>
</dbReference>
<dbReference type="InterPro" id="IPR036611">
    <property type="entry name" value="Trigger_fac_ribosome-bd_sf"/>
</dbReference>
<evidence type="ECO:0000256" key="6">
    <source>
        <dbReference type="ARBA" id="ARBA00023110"/>
    </source>
</evidence>
<dbReference type="InterPro" id="IPR046357">
    <property type="entry name" value="PPIase_dom_sf"/>
</dbReference>
<comment type="similarity">
    <text evidence="2 11 13">Belongs to the FKBP-type PPIase family. Tig subfamily.</text>
</comment>
<evidence type="ECO:0000259" key="14">
    <source>
        <dbReference type="PROSITE" id="PS50059"/>
    </source>
</evidence>
<keyword evidence="6 11" id="KW-0697">Rotamase</keyword>
<dbReference type="InterPro" id="IPR008880">
    <property type="entry name" value="Trigger_fac_C"/>
</dbReference>
<evidence type="ECO:0000256" key="7">
    <source>
        <dbReference type="ARBA" id="ARBA00023186"/>
    </source>
</evidence>